<dbReference type="OrthoDB" id="6252103at2759"/>
<gene>
    <name evidence="1" type="ORF">EZS28_026474</name>
</gene>
<dbReference type="AlphaFoldDB" id="A0A5J4V5F2"/>
<dbReference type="Proteomes" id="UP000324800">
    <property type="component" value="Unassembled WGS sequence"/>
</dbReference>
<sequence>MIETANFHGMDNLPDNSQVIACGSDQFAKYFDVSEGKQFREVELPDKELFDIAYLLQYFPLQIEKQID</sequence>
<comment type="caution">
    <text evidence="1">The sequence shown here is derived from an EMBL/GenBank/DDBJ whole genome shotgun (WGS) entry which is preliminary data.</text>
</comment>
<evidence type="ECO:0000313" key="2">
    <source>
        <dbReference type="Proteomes" id="UP000324800"/>
    </source>
</evidence>
<reference evidence="1 2" key="1">
    <citation type="submission" date="2019-03" db="EMBL/GenBank/DDBJ databases">
        <title>Single cell metagenomics reveals metabolic interactions within the superorganism composed of flagellate Streblomastix strix and complex community of Bacteroidetes bacteria on its surface.</title>
        <authorList>
            <person name="Treitli S.C."/>
            <person name="Kolisko M."/>
            <person name="Husnik F."/>
            <person name="Keeling P."/>
            <person name="Hampl V."/>
        </authorList>
    </citation>
    <scope>NUCLEOTIDE SEQUENCE [LARGE SCALE GENOMIC DNA]</scope>
    <source>
        <strain evidence="1">ST1C</strain>
    </source>
</reference>
<name>A0A5J4V5F2_9EUKA</name>
<protein>
    <submittedName>
        <fullName evidence="1">Uncharacterized protein</fullName>
    </submittedName>
</protein>
<dbReference type="EMBL" id="SNRW01009441">
    <property type="protein sequence ID" value="KAA6377998.1"/>
    <property type="molecule type" value="Genomic_DNA"/>
</dbReference>
<evidence type="ECO:0000313" key="1">
    <source>
        <dbReference type="EMBL" id="KAA6377998.1"/>
    </source>
</evidence>
<accession>A0A5J4V5F2</accession>
<proteinExistence type="predicted"/>
<organism evidence="1 2">
    <name type="scientific">Streblomastix strix</name>
    <dbReference type="NCBI Taxonomy" id="222440"/>
    <lineage>
        <taxon>Eukaryota</taxon>
        <taxon>Metamonada</taxon>
        <taxon>Preaxostyla</taxon>
        <taxon>Oxymonadida</taxon>
        <taxon>Streblomastigidae</taxon>
        <taxon>Streblomastix</taxon>
    </lineage>
</organism>